<feature type="compositionally biased region" description="Polar residues" evidence="1">
    <location>
        <begin position="13"/>
        <end position="22"/>
    </location>
</feature>
<evidence type="ECO:0000256" key="1">
    <source>
        <dbReference type="SAM" id="MobiDB-lite"/>
    </source>
</evidence>
<sequence>MEPFTLTEERLTTQHNLHRSQSPPAPRLARASVFSTAYSNRPNPNATINTIRYPPRIPRLRRPPHAFDGRENDMAGRPSSISSAVSMTRNVHREQGSSIDPDAYHRVSSDQEDDVILNNSIYDLHCVADEKAVDLAQTCNVDIQKVPSNTTFVALEFGVVSEDGGQYSPTYNVHNILKNDGTVYCSERCGTINILLRYRGWEGMQNQRSRYCVLSHIVIKSPTHGYTAPCKEGMIFVSHKPIDIESTRAFDLFTKDNFEKYTHLNQDNLDDTDPIAWFSASDQRQCVVDMQEKSGKYVLIKLLRADHESENMDLQYIGFVGYTGSRCFAKAKIC</sequence>
<feature type="compositionally biased region" description="Polar residues" evidence="1">
    <location>
        <begin position="33"/>
        <end position="50"/>
    </location>
</feature>
<dbReference type="OrthoDB" id="2351940at2759"/>
<dbReference type="AlphaFoldDB" id="S2J5J1"/>
<dbReference type="VEuPathDB" id="FungiDB:HMPREF1544_09785"/>
<dbReference type="EMBL" id="KE124070">
    <property type="protein sequence ID" value="EPB83457.1"/>
    <property type="molecule type" value="Genomic_DNA"/>
</dbReference>
<proteinExistence type="predicted"/>
<name>S2J5J1_MUCC1</name>
<feature type="region of interest" description="Disordered" evidence="1">
    <location>
        <begin position="1"/>
        <end position="60"/>
    </location>
</feature>
<protein>
    <submittedName>
        <fullName evidence="2">Uncharacterized protein</fullName>
    </submittedName>
</protein>
<dbReference type="OMA" id="GYTAPCK"/>
<evidence type="ECO:0000313" key="3">
    <source>
        <dbReference type="Proteomes" id="UP000014254"/>
    </source>
</evidence>
<organism evidence="2 3">
    <name type="scientific">Mucor circinelloides f. circinelloides (strain 1006PhL)</name>
    <name type="common">Mucormycosis agent</name>
    <name type="synonym">Calyptromyces circinelloides</name>
    <dbReference type="NCBI Taxonomy" id="1220926"/>
    <lineage>
        <taxon>Eukaryota</taxon>
        <taxon>Fungi</taxon>
        <taxon>Fungi incertae sedis</taxon>
        <taxon>Mucoromycota</taxon>
        <taxon>Mucoromycotina</taxon>
        <taxon>Mucoromycetes</taxon>
        <taxon>Mucorales</taxon>
        <taxon>Mucorineae</taxon>
        <taxon>Mucoraceae</taxon>
        <taxon>Mucor</taxon>
    </lineage>
</organism>
<reference evidence="3" key="1">
    <citation type="submission" date="2013-05" db="EMBL/GenBank/DDBJ databases">
        <title>The Genome sequence of Mucor circinelloides f. circinelloides 1006PhL.</title>
        <authorList>
            <consortium name="The Broad Institute Genomics Platform"/>
            <person name="Cuomo C."/>
            <person name="Earl A."/>
            <person name="Findley K."/>
            <person name="Lee S.C."/>
            <person name="Walker B."/>
            <person name="Young S."/>
            <person name="Zeng Q."/>
            <person name="Gargeya S."/>
            <person name="Fitzgerald M."/>
            <person name="Haas B."/>
            <person name="Abouelleil A."/>
            <person name="Allen A.W."/>
            <person name="Alvarado L."/>
            <person name="Arachchi H.M."/>
            <person name="Berlin A.M."/>
            <person name="Chapman S.B."/>
            <person name="Gainer-Dewar J."/>
            <person name="Goldberg J."/>
            <person name="Griggs A."/>
            <person name="Gujja S."/>
            <person name="Hansen M."/>
            <person name="Howarth C."/>
            <person name="Imamovic A."/>
            <person name="Ireland A."/>
            <person name="Larimer J."/>
            <person name="McCowan C."/>
            <person name="Murphy C."/>
            <person name="Pearson M."/>
            <person name="Poon T.W."/>
            <person name="Priest M."/>
            <person name="Roberts A."/>
            <person name="Saif S."/>
            <person name="Shea T."/>
            <person name="Sisk P."/>
            <person name="Sykes S."/>
            <person name="Wortman J."/>
            <person name="Nusbaum C."/>
            <person name="Birren B."/>
        </authorList>
    </citation>
    <scope>NUCLEOTIDE SEQUENCE [LARGE SCALE GENOMIC DNA]</scope>
    <source>
        <strain evidence="3">1006PhL</strain>
    </source>
</reference>
<keyword evidence="3" id="KW-1185">Reference proteome</keyword>
<dbReference type="Proteomes" id="UP000014254">
    <property type="component" value="Unassembled WGS sequence"/>
</dbReference>
<gene>
    <name evidence="2" type="ORF">HMPREF1544_09785</name>
</gene>
<accession>S2J5J1</accession>
<evidence type="ECO:0000313" key="2">
    <source>
        <dbReference type="EMBL" id="EPB83457.1"/>
    </source>
</evidence>
<dbReference type="eggNOG" id="ENOG502S6QE">
    <property type="taxonomic scope" value="Eukaryota"/>
</dbReference>
<dbReference type="STRING" id="1220926.S2J5J1"/>
<dbReference type="InParanoid" id="S2J5J1"/>